<dbReference type="InterPro" id="IPR005149">
    <property type="entry name" value="Tscrpt_reg_PadR_N"/>
</dbReference>
<name>A0A2I8VLH2_9EURY</name>
<reference evidence="2 3" key="1">
    <citation type="submission" date="2018-01" db="EMBL/GenBank/DDBJ databases">
        <title>Complete genome sequence of Salinigranum rubrum GX10T, an extremely halophilic archaeon isolated from a marine solar saltern.</title>
        <authorList>
            <person name="Han S."/>
        </authorList>
    </citation>
    <scope>NUCLEOTIDE SEQUENCE [LARGE SCALE GENOMIC DNA]</scope>
    <source>
        <strain evidence="2 3">GX10</strain>
    </source>
</reference>
<feature type="domain" description="Transcription regulator PadR N-terminal" evidence="1">
    <location>
        <begin position="22"/>
        <end position="80"/>
    </location>
</feature>
<dbReference type="EMBL" id="CP026309">
    <property type="protein sequence ID" value="AUV82783.1"/>
    <property type="molecule type" value="Genomic_DNA"/>
</dbReference>
<keyword evidence="3" id="KW-1185">Reference proteome</keyword>
<dbReference type="GeneID" id="35593419"/>
<accession>A0A2I8VLH2</accession>
<dbReference type="Gene3D" id="1.10.10.10">
    <property type="entry name" value="Winged helix-like DNA-binding domain superfamily/Winged helix DNA-binding domain"/>
    <property type="match status" value="1"/>
</dbReference>
<protein>
    <submittedName>
        <fullName evidence="2">PadR family transcriptional regulator</fullName>
    </submittedName>
</protein>
<dbReference type="RefSeq" id="WP_103426472.1">
    <property type="nucleotide sequence ID" value="NZ_CP026309.1"/>
</dbReference>
<dbReference type="Pfam" id="PF03551">
    <property type="entry name" value="PadR"/>
    <property type="match status" value="1"/>
</dbReference>
<sequence length="95" mass="11137">MSLFQLTGFQRDLMFVIADLDQPSGQAIKERLEEELGIETNHGRLYPNLDTLVEEGFVERGNLDRRTNYYVLSDAGRQALVERREWEDRALRHVE</sequence>
<dbReference type="InterPro" id="IPR036390">
    <property type="entry name" value="WH_DNA-bd_sf"/>
</dbReference>
<proteinExistence type="predicted"/>
<evidence type="ECO:0000313" key="2">
    <source>
        <dbReference type="EMBL" id="AUV82783.1"/>
    </source>
</evidence>
<organism evidence="2 3">
    <name type="scientific">Salinigranum rubrum</name>
    <dbReference type="NCBI Taxonomy" id="755307"/>
    <lineage>
        <taxon>Archaea</taxon>
        <taxon>Methanobacteriati</taxon>
        <taxon>Methanobacteriota</taxon>
        <taxon>Stenosarchaea group</taxon>
        <taxon>Halobacteria</taxon>
        <taxon>Halobacteriales</taxon>
        <taxon>Haloferacaceae</taxon>
        <taxon>Salinigranum</taxon>
    </lineage>
</organism>
<dbReference type="SUPFAM" id="SSF46785">
    <property type="entry name" value="Winged helix' DNA-binding domain"/>
    <property type="match status" value="1"/>
</dbReference>
<gene>
    <name evidence="2" type="ORF">C2R22_14965</name>
</gene>
<dbReference type="AlphaFoldDB" id="A0A2I8VLH2"/>
<dbReference type="Proteomes" id="UP000236584">
    <property type="component" value="Chromosome"/>
</dbReference>
<dbReference type="KEGG" id="srub:C2R22_14965"/>
<dbReference type="OrthoDB" id="190025at2157"/>
<evidence type="ECO:0000313" key="3">
    <source>
        <dbReference type="Proteomes" id="UP000236584"/>
    </source>
</evidence>
<dbReference type="InterPro" id="IPR036388">
    <property type="entry name" value="WH-like_DNA-bd_sf"/>
</dbReference>
<evidence type="ECO:0000259" key="1">
    <source>
        <dbReference type="Pfam" id="PF03551"/>
    </source>
</evidence>